<reference evidence="1" key="2">
    <citation type="journal article" date="2022" name="New Phytol.">
        <title>Evolutionary transition to the ectomycorrhizal habit in the genomes of a hyperdiverse lineage of mushroom-forming fungi.</title>
        <authorList>
            <person name="Looney B."/>
            <person name="Miyauchi S."/>
            <person name="Morin E."/>
            <person name="Drula E."/>
            <person name="Courty P.E."/>
            <person name="Kohler A."/>
            <person name="Kuo A."/>
            <person name="LaButti K."/>
            <person name="Pangilinan J."/>
            <person name="Lipzen A."/>
            <person name="Riley R."/>
            <person name="Andreopoulos W."/>
            <person name="He G."/>
            <person name="Johnson J."/>
            <person name="Nolan M."/>
            <person name="Tritt A."/>
            <person name="Barry K.W."/>
            <person name="Grigoriev I.V."/>
            <person name="Nagy L.G."/>
            <person name="Hibbett D."/>
            <person name="Henrissat B."/>
            <person name="Matheny P.B."/>
            <person name="Labbe J."/>
            <person name="Martin F.M."/>
        </authorList>
    </citation>
    <scope>NUCLEOTIDE SEQUENCE</scope>
    <source>
        <strain evidence="1">HHB10654</strain>
    </source>
</reference>
<dbReference type="Proteomes" id="UP000814140">
    <property type="component" value="Unassembled WGS sequence"/>
</dbReference>
<name>A0ACB8SXR2_9AGAM</name>
<protein>
    <submittedName>
        <fullName evidence="1">Uncharacterized protein</fullName>
    </submittedName>
</protein>
<proteinExistence type="predicted"/>
<keyword evidence="2" id="KW-1185">Reference proteome</keyword>
<accession>A0ACB8SXR2</accession>
<organism evidence="1 2">
    <name type="scientific">Artomyces pyxidatus</name>
    <dbReference type="NCBI Taxonomy" id="48021"/>
    <lineage>
        <taxon>Eukaryota</taxon>
        <taxon>Fungi</taxon>
        <taxon>Dikarya</taxon>
        <taxon>Basidiomycota</taxon>
        <taxon>Agaricomycotina</taxon>
        <taxon>Agaricomycetes</taxon>
        <taxon>Russulales</taxon>
        <taxon>Auriscalpiaceae</taxon>
        <taxon>Artomyces</taxon>
    </lineage>
</organism>
<dbReference type="EMBL" id="MU277213">
    <property type="protein sequence ID" value="KAI0061374.1"/>
    <property type="molecule type" value="Genomic_DNA"/>
</dbReference>
<evidence type="ECO:0000313" key="2">
    <source>
        <dbReference type="Proteomes" id="UP000814140"/>
    </source>
</evidence>
<sequence length="515" mass="56155">MGLSLQGLVLTSQNTRGHQPDRKLHHQPLDSDHTLSAQDILREWKSHGDLDVAYFSVFVTRHAYPKIAGRLLNLRLGKLWTEHPIAVLERFSQETPNPTVPFPWTISLTTMLSVADTPIPQKTAGGTYAYIFALRRGSYSTPTRLIWWTILLLTMLRWLQDFLKSNLINHLVTDKSLATKLSSASSQETLAYDHPLSTLSSPVTIADGHALSAALAAAINDGDSGDIELDDNSEDESSVDPDDFRSQGADGGHYFIRHMKTIVAPVSAILSLTRRSALPYRLKAQLVTVPDPVINEDRVNALKQEFIDTVLALVSAGHEQQARSFLRKKLKTPAITGKPTVHAEAGMMALACAFYSNDRASASMSELGIGQDFANVLTDVFSAREAAVGVSETCCWCCWKLHLWLQRHKADLSKPPTAGLHTDAGGSGSGATAAQHAKFPELMFLGSYAAVSPWYPPQFGVPIEFLRELLEDLKAALATAAVLRSEAASPHTSTRSSGESDHPHGGLRNAIVDVI</sequence>
<gene>
    <name evidence="1" type="ORF">BV25DRAFT_1917035</name>
</gene>
<comment type="caution">
    <text evidence="1">The sequence shown here is derived from an EMBL/GenBank/DDBJ whole genome shotgun (WGS) entry which is preliminary data.</text>
</comment>
<reference evidence="1" key="1">
    <citation type="submission" date="2021-03" db="EMBL/GenBank/DDBJ databases">
        <authorList>
            <consortium name="DOE Joint Genome Institute"/>
            <person name="Ahrendt S."/>
            <person name="Looney B.P."/>
            <person name="Miyauchi S."/>
            <person name="Morin E."/>
            <person name="Drula E."/>
            <person name="Courty P.E."/>
            <person name="Chicoki N."/>
            <person name="Fauchery L."/>
            <person name="Kohler A."/>
            <person name="Kuo A."/>
            <person name="Labutti K."/>
            <person name="Pangilinan J."/>
            <person name="Lipzen A."/>
            <person name="Riley R."/>
            <person name="Andreopoulos W."/>
            <person name="He G."/>
            <person name="Johnson J."/>
            <person name="Barry K.W."/>
            <person name="Grigoriev I.V."/>
            <person name="Nagy L."/>
            <person name="Hibbett D."/>
            <person name="Henrissat B."/>
            <person name="Matheny P.B."/>
            <person name="Labbe J."/>
            <person name="Martin F."/>
        </authorList>
    </citation>
    <scope>NUCLEOTIDE SEQUENCE</scope>
    <source>
        <strain evidence="1">HHB10654</strain>
    </source>
</reference>
<evidence type="ECO:0000313" key="1">
    <source>
        <dbReference type="EMBL" id="KAI0061374.1"/>
    </source>
</evidence>